<evidence type="ECO:0000256" key="4">
    <source>
        <dbReference type="ARBA" id="ARBA00022475"/>
    </source>
</evidence>
<dbReference type="InterPro" id="IPR027256">
    <property type="entry name" value="P-typ_ATPase_IB"/>
</dbReference>
<dbReference type="Pfam" id="PF00122">
    <property type="entry name" value="E1-E2_ATPase"/>
    <property type="match status" value="1"/>
</dbReference>
<keyword evidence="10 13" id="KW-1133">Transmembrane helix</keyword>
<dbReference type="SUPFAM" id="SSF81665">
    <property type="entry name" value="Calcium ATPase, transmembrane domain M"/>
    <property type="match status" value="1"/>
</dbReference>
<dbReference type="GO" id="GO:0005886">
    <property type="term" value="C:plasma membrane"/>
    <property type="evidence" value="ECO:0007669"/>
    <property type="project" value="UniProtKB-SubCell"/>
</dbReference>
<reference evidence="15 16" key="1">
    <citation type="submission" date="2015-09" db="EMBL/GenBank/DDBJ databases">
        <title>A metagenomics-based metabolic model of nitrate-dependent anaerobic oxidation of methane by Methanoperedens-like archaea.</title>
        <authorList>
            <person name="Arshad A."/>
            <person name="Speth D.R."/>
            <person name="De Graaf R.M."/>
            <person name="Op Den Camp H.J."/>
            <person name="Jetten M.S."/>
            <person name="Welte C.U."/>
        </authorList>
    </citation>
    <scope>NUCLEOTIDE SEQUENCE [LARGE SCALE GENOMIC DNA]</scope>
</reference>
<comment type="similarity">
    <text evidence="2">Belongs to the cation transport ATPase (P-type) (TC 3.A.3) family. Type IB subfamily.</text>
</comment>
<keyword evidence="7" id="KW-0547">Nucleotide-binding</keyword>
<proteinExistence type="inferred from homology"/>
<dbReference type="GO" id="GO:0005524">
    <property type="term" value="F:ATP binding"/>
    <property type="evidence" value="ECO:0007669"/>
    <property type="project" value="UniProtKB-KW"/>
</dbReference>
<keyword evidence="9" id="KW-1278">Translocase</keyword>
<evidence type="ECO:0000256" key="12">
    <source>
        <dbReference type="ARBA" id="ARBA00023136"/>
    </source>
</evidence>
<dbReference type="SFLD" id="SFLDG00002">
    <property type="entry name" value="C1.7:_P-type_atpase_like"/>
    <property type="match status" value="1"/>
</dbReference>
<dbReference type="Gene3D" id="3.40.50.1000">
    <property type="entry name" value="HAD superfamily/HAD-like"/>
    <property type="match status" value="1"/>
</dbReference>
<dbReference type="GO" id="GO:0019829">
    <property type="term" value="F:ATPase-coupled monoatomic cation transmembrane transporter activity"/>
    <property type="evidence" value="ECO:0007669"/>
    <property type="project" value="InterPro"/>
</dbReference>
<gene>
    <name evidence="15" type="primary">cadA</name>
    <name evidence="15" type="ORF">MPEBLZ_01754</name>
</gene>
<evidence type="ECO:0000256" key="8">
    <source>
        <dbReference type="ARBA" id="ARBA00022840"/>
    </source>
</evidence>
<dbReference type="Pfam" id="PF00702">
    <property type="entry name" value="Hydrolase"/>
    <property type="match status" value="1"/>
</dbReference>
<evidence type="ECO:0000256" key="3">
    <source>
        <dbReference type="ARBA" id="ARBA00022448"/>
    </source>
</evidence>
<evidence type="ECO:0000256" key="11">
    <source>
        <dbReference type="ARBA" id="ARBA00023065"/>
    </source>
</evidence>
<dbReference type="NCBIfam" id="TIGR01525">
    <property type="entry name" value="ATPase-IB_hvy"/>
    <property type="match status" value="1"/>
</dbReference>
<evidence type="ECO:0000256" key="6">
    <source>
        <dbReference type="ARBA" id="ARBA00022723"/>
    </source>
</evidence>
<feature type="transmembrane region" description="Helical" evidence="13">
    <location>
        <begin position="400"/>
        <end position="419"/>
    </location>
</feature>
<feature type="transmembrane region" description="Helical" evidence="13">
    <location>
        <begin position="89"/>
        <end position="107"/>
    </location>
</feature>
<evidence type="ECO:0000256" key="13">
    <source>
        <dbReference type="SAM" id="Phobius"/>
    </source>
</evidence>
<dbReference type="InterPro" id="IPR059000">
    <property type="entry name" value="ATPase_P-type_domA"/>
</dbReference>
<dbReference type="GO" id="GO:0046872">
    <property type="term" value="F:metal ion binding"/>
    <property type="evidence" value="ECO:0007669"/>
    <property type="project" value="UniProtKB-KW"/>
</dbReference>
<evidence type="ECO:0000313" key="15">
    <source>
        <dbReference type="EMBL" id="KPQ43571.1"/>
    </source>
</evidence>
<evidence type="ECO:0000256" key="7">
    <source>
        <dbReference type="ARBA" id="ARBA00022741"/>
    </source>
</evidence>
<dbReference type="EMBL" id="LKCM01000137">
    <property type="protein sequence ID" value="KPQ43571.1"/>
    <property type="molecule type" value="Genomic_DNA"/>
</dbReference>
<dbReference type="InterPro" id="IPR023299">
    <property type="entry name" value="ATPase_P-typ_cyto_dom_N"/>
</dbReference>
<dbReference type="InterPro" id="IPR044492">
    <property type="entry name" value="P_typ_ATPase_HD_dom"/>
</dbReference>
<evidence type="ECO:0000256" key="10">
    <source>
        <dbReference type="ARBA" id="ARBA00022989"/>
    </source>
</evidence>
<dbReference type="SUPFAM" id="SSF56784">
    <property type="entry name" value="HAD-like"/>
    <property type="match status" value="1"/>
</dbReference>
<dbReference type="InterPro" id="IPR036412">
    <property type="entry name" value="HAD-like_sf"/>
</dbReference>
<evidence type="ECO:0000256" key="9">
    <source>
        <dbReference type="ARBA" id="ARBA00022967"/>
    </source>
</evidence>
<dbReference type="InterPro" id="IPR051014">
    <property type="entry name" value="Cation_Transport_ATPase_IB"/>
</dbReference>
<protein>
    <submittedName>
        <fullName evidence="15">Cadmium efflux ATPase</fullName>
    </submittedName>
</protein>
<evidence type="ECO:0000256" key="5">
    <source>
        <dbReference type="ARBA" id="ARBA00022692"/>
    </source>
</evidence>
<evidence type="ECO:0000256" key="2">
    <source>
        <dbReference type="ARBA" id="ARBA00006024"/>
    </source>
</evidence>
<comment type="subcellular location">
    <subcellularLocation>
        <location evidence="1">Cell membrane</location>
        <topology evidence="1">Multi-pass membrane protein</topology>
    </subcellularLocation>
</comment>
<evidence type="ECO:0000313" key="16">
    <source>
        <dbReference type="Proteomes" id="UP000050360"/>
    </source>
</evidence>
<keyword evidence="3" id="KW-0813">Transport</keyword>
<dbReference type="FunFam" id="3.40.50.1000:FF:000020">
    <property type="entry name" value="Probable cation-transporting P-type ATPase"/>
    <property type="match status" value="1"/>
</dbReference>
<dbReference type="InterPro" id="IPR001757">
    <property type="entry name" value="P_typ_ATPase"/>
</dbReference>
<dbReference type="NCBIfam" id="TIGR01494">
    <property type="entry name" value="ATPase_P-type"/>
    <property type="match status" value="1"/>
</dbReference>
<keyword evidence="4" id="KW-1003">Cell membrane</keyword>
<keyword evidence="12 13" id="KW-0472">Membrane</keyword>
<accession>A0A0P8A607</accession>
<feature type="transmembrane region" description="Helical" evidence="13">
    <location>
        <begin position="62"/>
        <end position="83"/>
    </location>
</feature>
<dbReference type="Gene3D" id="2.70.150.10">
    <property type="entry name" value="Calcium-transporting ATPase, cytoplasmic transduction domain A"/>
    <property type="match status" value="1"/>
</dbReference>
<keyword evidence="6" id="KW-0479">Metal-binding</keyword>
<dbReference type="PRINTS" id="PR00119">
    <property type="entry name" value="CATATPASE"/>
</dbReference>
<dbReference type="InterPro" id="IPR023298">
    <property type="entry name" value="ATPase_P-typ_TM_dom_sf"/>
</dbReference>
<name>A0A0P8A607_9EURY</name>
<dbReference type="PRINTS" id="PR00941">
    <property type="entry name" value="CDATPASE"/>
</dbReference>
<dbReference type="PANTHER" id="PTHR48085:SF5">
    <property type="entry name" value="CADMIUM_ZINC-TRANSPORTING ATPASE HMA4-RELATED"/>
    <property type="match status" value="1"/>
</dbReference>
<comment type="caution">
    <text evidence="15">The sequence shown here is derived from an EMBL/GenBank/DDBJ whole genome shotgun (WGS) entry which is preliminary data.</text>
</comment>
<dbReference type="Proteomes" id="UP000050360">
    <property type="component" value="Unassembled WGS sequence"/>
</dbReference>
<evidence type="ECO:0000256" key="1">
    <source>
        <dbReference type="ARBA" id="ARBA00004651"/>
    </source>
</evidence>
<dbReference type="Gene3D" id="3.40.1110.10">
    <property type="entry name" value="Calcium-transporting ATPase, cytoplasmic domain N"/>
    <property type="match status" value="1"/>
</dbReference>
<dbReference type="AlphaFoldDB" id="A0A0P8A607"/>
<dbReference type="InterPro" id="IPR023214">
    <property type="entry name" value="HAD_sf"/>
</dbReference>
<organism evidence="15 16">
    <name type="scientific">Candidatus Methanoperedens nitratireducens</name>
    <dbReference type="NCBI Taxonomy" id="1392998"/>
    <lineage>
        <taxon>Archaea</taxon>
        <taxon>Methanobacteriati</taxon>
        <taxon>Methanobacteriota</taxon>
        <taxon>Stenosarchaea group</taxon>
        <taxon>Methanomicrobia</taxon>
        <taxon>Methanosarcinales</taxon>
        <taxon>ANME-2 cluster</taxon>
        <taxon>Candidatus Methanoperedentaceae</taxon>
        <taxon>Candidatus Methanoperedens</taxon>
    </lineage>
</organism>
<dbReference type="GO" id="GO:0016887">
    <property type="term" value="F:ATP hydrolysis activity"/>
    <property type="evidence" value="ECO:0007669"/>
    <property type="project" value="InterPro"/>
</dbReference>
<dbReference type="GO" id="GO:0015086">
    <property type="term" value="F:cadmium ion transmembrane transporter activity"/>
    <property type="evidence" value="ECO:0007669"/>
    <property type="project" value="TreeGrafter"/>
</dbReference>
<sequence>MPVHKKEGDQVYAGTLNEHGYLEIKVSRRSEETVLSKIVKMVEEAERKKSPTEKFVDKFARYYTPAVIFLAVGVATIPSLVFGKPFDEWLYKALVLLVISCPCALAISTPVSMVSGITGAAKNGVLIKGGNYIEEMAKAKVFVFDKTGTLTEGRPVVTDTLEVNNYPAKEILEMAASIESLSEHPLAKAVVAKAESESVSLKPASEFKAIPGKGLKGNINGKTYYIGSPAMFSELSIPFPQAKVKELEEEGKTTILVGNRECMGIIAIMDKVRDAAPETIRLLKKKDMRVAMLTGDNDRIAKTIANKLEIDEYHSNLLPEDKVRMIEELNQKYGRVVMVGDGVNDAPALAKATVGIAMGAIGSDVALETADIALMHDDISKLPYLFELSKKTFGIVKQNIFTSIAVKGSFAVLAFPGIVTLWMAVAFGDMGLSLLVIVNAMRLAVFK</sequence>
<dbReference type="PATRIC" id="fig|1719120.3.peg.1914"/>
<dbReference type="PANTHER" id="PTHR48085">
    <property type="entry name" value="CADMIUM/ZINC-TRANSPORTING ATPASE HMA2-RELATED"/>
    <property type="match status" value="1"/>
</dbReference>
<feature type="domain" description="P-type ATPase A" evidence="14">
    <location>
        <begin position="1"/>
        <end position="43"/>
    </location>
</feature>
<dbReference type="InterPro" id="IPR018303">
    <property type="entry name" value="ATPase_P-typ_P_site"/>
</dbReference>
<keyword evidence="8" id="KW-0067">ATP-binding</keyword>
<dbReference type="PROSITE" id="PS00154">
    <property type="entry name" value="ATPASE_E1_E2"/>
    <property type="match status" value="1"/>
</dbReference>
<feature type="transmembrane region" description="Helical" evidence="13">
    <location>
        <begin position="425"/>
        <end position="445"/>
    </location>
</feature>
<keyword evidence="5 13" id="KW-0812">Transmembrane</keyword>
<dbReference type="SFLD" id="SFLDF00027">
    <property type="entry name" value="p-type_atpase"/>
    <property type="match status" value="1"/>
</dbReference>
<keyword evidence="11" id="KW-0406">Ion transport</keyword>
<dbReference type="SFLD" id="SFLDS00003">
    <property type="entry name" value="Haloacid_Dehalogenase"/>
    <property type="match status" value="1"/>
</dbReference>
<evidence type="ECO:0000259" key="14">
    <source>
        <dbReference type="Pfam" id="PF00122"/>
    </source>
</evidence>